<dbReference type="AlphaFoldDB" id="A0A0E9TMG2"/>
<name>A0A0E9TMG2_ANGAN</name>
<organism evidence="1">
    <name type="scientific">Anguilla anguilla</name>
    <name type="common">European freshwater eel</name>
    <name type="synonym">Muraena anguilla</name>
    <dbReference type="NCBI Taxonomy" id="7936"/>
    <lineage>
        <taxon>Eukaryota</taxon>
        <taxon>Metazoa</taxon>
        <taxon>Chordata</taxon>
        <taxon>Craniata</taxon>
        <taxon>Vertebrata</taxon>
        <taxon>Euteleostomi</taxon>
        <taxon>Actinopterygii</taxon>
        <taxon>Neopterygii</taxon>
        <taxon>Teleostei</taxon>
        <taxon>Anguilliformes</taxon>
        <taxon>Anguillidae</taxon>
        <taxon>Anguilla</taxon>
    </lineage>
</organism>
<reference evidence="1" key="1">
    <citation type="submission" date="2014-11" db="EMBL/GenBank/DDBJ databases">
        <authorList>
            <person name="Amaro Gonzalez C."/>
        </authorList>
    </citation>
    <scope>NUCLEOTIDE SEQUENCE</scope>
</reference>
<reference evidence="1" key="2">
    <citation type="journal article" date="2015" name="Fish Shellfish Immunol.">
        <title>Early steps in the European eel (Anguilla anguilla)-Vibrio vulnificus interaction in the gills: Role of the RtxA13 toxin.</title>
        <authorList>
            <person name="Callol A."/>
            <person name="Pajuelo D."/>
            <person name="Ebbesson L."/>
            <person name="Teles M."/>
            <person name="MacKenzie S."/>
            <person name="Amaro C."/>
        </authorList>
    </citation>
    <scope>NUCLEOTIDE SEQUENCE</scope>
</reference>
<sequence>MIFIYTNQLHWYDIYQQMPIKIE</sequence>
<evidence type="ECO:0000313" key="1">
    <source>
        <dbReference type="EMBL" id="JAH54667.1"/>
    </source>
</evidence>
<dbReference type="EMBL" id="GBXM01053910">
    <property type="protein sequence ID" value="JAH54667.1"/>
    <property type="molecule type" value="Transcribed_RNA"/>
</dbReference>
<protein>
    <submittedName>
        <fullName evidence="1">Uncharacterized protein</fullName>
    </submittedName>
</protein>
<accession>A0A0E9TMG2</accession>
<proteinExistence type="predicted"/>